<keyword evidence="13 14" id="KW-0472">Membrane</keyword>
<evidence type="ECO:0000256" key="12">
    <source>
        <dbReference type="ARBA" id="ARBA00023012"/>
    </source>
</evidence>
<dbReference type="GO" id="GO:0005886">
    <property type="term" value="C:plasma membrane"/>
    <property type="evidence" value="ECO:0007669"/>
    <property type="project" value="UniProtKB-SubCell"/>
</dbReference>
<evidence type="ECO:0000256" key="14">
    <source>
        <dbReference type="SAM" id="Phobius"/>
    </source>
</evidence>
<dbReference type="SMART" id="SM00387">
    <property type="entry name" value="HATPase_c"/>
    <property type="match status" value="1"/>
</dbReference>
<dbReference type="SUPFAM" id="SSF47384">
    <property type="entry name" value="Homodimeric domain of signal transducing histidine kinase"/>
    <property type="match status" value="1"/>
</dbReference>
<evidence type="ECO:0000256" key="9">
    <source>
        <dbReference type="ARBA" id="ARBA00022777"/>
    </source>
</evidence>
<dbReference type="Proteomes" id="UP000823900">
    <property type="component" value="Unassembled WGS sequence"/>
</dbReference>
<dbReference type="Gene3D" id="3.30.565.10">
    <property type="entry name" value="Histidine kinase-like ATPase, C-terminal domain"/>
    <property type="match status" value="1"/>
</dbReference>
<keyword evidence="6" id="KW-0808">Transferase</keyword>
<dbReference type="SUPFAM" id="SSF55874">
    <property type="entry name" value="ATPase domain of HSP90 chaperone/DNA topoisomerase II/histidine kinase"/>
    <property type="match status" value="1"/>
</dbReference>
<evidence type="ECO:0000313" key="17">
    <source>
        <dbReference type="Proteomes" id="UP000823900"/>
    </source>
</evidence>
<dbReference type="InterPro" id="IPR036097">
    <property type="entry name" value="HisK_dim/P_sf"/>
</dbReference>
<dbReference type="Gene3D" id="1.10.287.130">
    <property type="match status" value="1"/>
</dbReference>
<dbReference type="InterPro" id="IPR003661">
    <property type="entry name" value="HisK_dim/P_dom"/>
</dbReference>
<feature type="transmembrane region" description="Helical" evidence="14">
    <location>
        <begin position="7"/>
        <end position="26"/>
    </location>
</feature>
<name>A0A9D2HIG8_9FIRM</name>
<feature type="transmembrane region" description="Helical" evidence="14">
    <location>
        <begin position="313"/>
        <end position="337"/>
    </location>
</feature>
<dbReference type="GO" id="GO:0000155">
    <property type="term" value="F:phosphorelay sensor kinase activity"/>
    <property type="evidence" value="ECO:0007669"/>
    <property type="project" value="InterPro"/>
</dbReference>
<keyword evidence="9 16" id="KW-0418">Kinase</keyword>
<dbReference type="GO" id="GO:0005524">
    <property type="term" value="F:ATP binding"/>
    <property type="evidence" value="ECO:0007669"/>
    <property type="project" value="UniProtKB-KW"/>
</dbReference>
<keyword evidence="10" id="KW-0067">ATP-binding</keyword>
<dbReference type="InterPro" id="IPR036890">
    <property type="entry name" value="HATPase_C_sf"/>
</dbReference>
<dbReference type="EMBL" id="DWZA01000100">
    <property type="protein sequence ID" value="HJA72256.1"/>
    <property type="molecule type" value="Genomic_DNA"/>
</dbReference>
<dbReference type="Pfam" id="PF02518">
    <property type="entry name" value="HATPase_c"/>
    <property type="match status" value="1"/>
</dbReference>
<dbReference type="PANTHER" id="PTHR45528:SF1">
    <property type="entry name" value="SENSOR HISTIDINE KINASE CPXA"/>
    <property type="match status" value="1"/>
</dbReference>
<accession>A0A9D2HIG8</accession>
<evidence type="ECO:0000256" key="7">
    <source>
        <dbReference type="ARBA" id="ARBA00022692"/>
    </source>
</evidence>
<gene>
    <name evidence="16" type="ORF">IAA07_11905</name>
</gene>
<dbReference type="Pfam" id="PF00512">
    <property type="entry name" value="HisKA"/>
    <property type="match status" value="1"/>
</dbReference>
<evidence type="ECO:0000256" key="5">
    <source>
        <dbReference type="ARBA" id="ARBA00022553"/>
    </source>
</evidence>
<evidence type="ECO:0000256" key="13">
    <source>
        <dbReference type="ARBA" id="ARBA00023136"/>
    </source>
</evidence>
<keyword evidence="11 14" id="KW-1133">Transmembrane helix</keyword>
<dbReference type="InterPro" id="IPR003594">
    <property type="entry name" value="HATPase_dom"/>
</dbReference>
<dbReference type="InterPro" id="IPR050398">
    <property type="entry name" value="HssS/ArlS-like"/>
</dbReference>
<keyword evidence="4" id="KW-1003">Cell membrane</keyword>
<feature type="transmembrane region" description="Helical" evidence="14">
    <location>
        <begin position="357"/>
        <end position="379"/>
    </location>
</feature>
<dbReference type="InterPro" id="IPR005467">
    <property type="entry name" value="His_kinase_dom"/>
</dbReference>
<feature type="transmembrane region" description="Helical" evidence="14">
    <location>
        <begin position="414"/>
        <end position="436"/>
    </location>
</feature>
<comment type="catalytic activity">
    <reaction evidence="1">
        <text>ATP + protein L-histidine = ADP + protein N-phospho-L-histidine.</text>
        <dbReference type="EC" id="2.7.13.3"/>
    </reaction>
</comment>
<evidence type="ECO:0000256" key="1">
    <source>
        <dbReference type="ARBA" id="ARBA00000085"/>
    </source>
</evidence>
<reference evidence="16" key="2">
    <citation type="submission" date="2021-04" db="EMBL/GenBank/DDBJ databases">
        <authorList>
            <person name="Gilroy R."/>
        </authorList>
    </citation>
    <scope>NUCLEOTIDE SEQUENCE</scope>
    <source>
        <strain evidence="16">CHK178-16964</strain>
    </source>
</reference>
<proteinExistence type="predicted"/>
<evidence type="ECO:0000256" key="10">
    <source>
        <dbReference type="ARBA" id="ARBA00022840"/>
    </source>
</evidence>
<dbReference type="EC" id="2.7.13.3" evidence="3"/>
<sequence>MRKHILPVLHGVFVIFALLGIGLMFVNSNYGRGLSWISSEDFETSELFNERLNNDIHYIFDYVNYRDVFETDGELDLEKDIAGVSNIGPYEEETVFTLDDLVRYARTRGYSLDENQNVIHVPVENNNTEINVKVNWKAYSPVENLSGPGDVFSTVEDLAKETLSCLGDYYKVVNFMIERPSNIYFQIRYKRSLTESSVYTNAADKTVDELKALGKYCYVQGSSLSMDTNLDQPPAEMTVFAEASNPYENSDYYAIIAVDTSYSANDAYAADSASFHRMRVFYITGLICLAVGLAGCLVTLYQMILDCKGRKLIYLDKVSLEGGLVICLAGILFFTYISDKTICKLLHTLFSIPYWDYIDMVVYLSITYVICLIAGFSVIRRYHAHTLWSNSIFRNLRKYFQLYILHQKFTFRVVLAYLVFLIFNFSLLGGIFLIAMNVSGTAGTVLSAVLGILLFLLDFWGFHTLFHSAWEQDRINEAVKNIASGDTSYQIDTSLFSGKEKVLAESINNIGIGLETAIQEQVKSERLKADLITNVSHDIKTPLTSIINYVDLIKRENIQDPKILDYLKILDQKSQRLKTLTEDLVEASKASSGNLRLDITDIDFSEIIYQTNGEFEEKFQQRRLELVTSIPDKRLMIEADGRRLWRILENLYNNAFKYAMEGSRVYVDLKETDDGSSAVFTIKNVSASPLNISPDELTERFVRGDVARTTEGSGLGLSIAQSLTKLQNGTFTLSIDGDLFKAQVEFPIKQN</sequence>
<evidence type="ECO:0000256" key="6">
    <source>
        <dbReference type="ARBA" id="ARBA00022679"/>
    </source>
</evidence>
<dbReference type="SMART" id="SM00388">
    <property type="entry name" value="HisKA"/>
    <property type="match status" value="1"/>
</dbReference>
<feature type="domain" description="Histidine kinase" evidence="15">
    <location>
        <begin position="534"/>
        <end position="750"/>
    </location>
</feature>
<dbReference type="CDD" id="cd00082">
    <property type="entry name" value="HisKA"/>
    <property type="match status" value="1"/>
</dbReference>
<comment type="caution">
    <text evidence="16">The sequence shown here is derived from an EMBL/GenBank/DDBJ whole genome shotgun (WGS) entry which is preliminary data.</text>
</comment>
<comment type="subcellular location">
    <subcellularLocation>
        <location evidence="2">Cell membrane</location>
        <topology evidence="2">Multi-pass membrane protein</topology>
    </subcellularLocation>
</comment>
<evidence type="ECO:0000313" key="16">
    <source>
        <dbReference type="EMBL" id="HJA72256.1"/>
    </source>
</evidence>
<feature type="transmembrane region" description="Helical" evidence="14">
    <location>
        <begin position="442"/>
        <end position="462"/>
    </location>
</feature>
<dbReference type="PROSITE" id="PS50109">
    <property type="entry name" value="HIS_KIN"/>
    <property type="match status" value="1"/>
</dbReference>
<dbReference type="AlphaFoldDB" id="A0A9D2HIG8"/>
<keyword evidence="8" id="KW-0547">Nucleotide-binding</keyword>
<keyword evidence="7 14" id="KW-0812">Transmembrane</keyword>
<keyword evidence="5" id="KW-0597">Phosphoprotein</keyword>
<evidence type="ECO:0000256" key="8">
    <source>
        <dbReference type="ARBA" id="ARBA00022741"/>
    </source>
</evidence>
<evidence type="ECO:0000256" key="4">
    <source>
        <dbReference type="ARBA" id="ARBA00022475"/>
    </source>
</evidence>
<evidence type="ECO:0000256" key="11">
    <source>
        <dbReference type="ARBA" id="ARBA00022989"/>
    </source>
</evidence>
<dbReference type="PANTHER" id="PTHR45528">
    <property type="entry name" value="SENSOR HISTIDINE KINASE CPXA"/>
    <property type="match status" value="1"/>
</dbReference>
<keyword evidence="12" id="KW-0902">Two-component regulatory system</keyword>
<evidence type="ECO:0000256" key="3">
    <source>
        <dbReference type="ARBA" id="ARBA00012438"/>
    </source>
</evidence>
<protein>
    <recommendedName>
        <fullName evidence="3">histidine kinase</fullName>
        <ecNumber evidence="3">2.7.13.3</ecNumber>
    </recommendedName>
</protein>
<reference evidence="16" key="1">
    <citation type="journal article" date="2021" name="PeerJ">
        <title>Extensive microbial diversity within the chicken gut microbiome revealed by metagenomics and culture.</title>
        <authorList>
            <person name="Gilroy R."/>
            <person name="Ravi A."/>
            <person name="Getino M."/>
            <person name="Pursley I."/>
            <person name="Horton D.L."/>
            <person name="Alikhan N.F."/>
            <person name="Baker D."/>
            <person name="Gharbi K."/>
            <person name="Hall N."/>
            <person name="Watson M."/>
            <person name="Adriaenssens E.M."/>
            <person name="Foster-Nyarko E."/>
            <person name="Jarju S."/>
            <person name="Secka A."/>
            <person name="Antonio M."/>
            <person name="Oren A."/>
            <person name="Chaudhuri R.R."/>
            <person name="La Ragione R."/>
            <person name="Hildebrand F."/>
            <person name="Pallen M.J."/>
        </authorList>
    </citation>
    <scope>NUCLEOTIDE SEQUENCE</scope>
    <source>
        <strain evidence="16">CHK178-16964</strain>
    </source>
</reference>
<organism evidence="16 17">
    <name type="scientific">Candidatus Lachnoclostridium stercoravium</name>
    <dbReference type="NCBI Taxonomy" id="2838633"/>
    <lineage>
        <taxon>Bacteria</taxon>
        <taxon>Bacillati</taxon>
        <taxon>Bacillota</taxon>
        <taxon>Clostridia</taxon>
        <taxon>Lachnospirales</taxon>
        <taxon>Lachnospiraceae</taxon>
    </lineage>
</organism>
<evidence type="ECO:0000259" key="15">
    <source>
        <dbReference type="PROSITE" id="PS50109"/>
    </source>
</evidence>
<feature type="transmembrane region" description="Helical" evidence="14">
    <location>
        <begin position="280"/>
        <end position="301"/>
    </location>
</feature>
<evidence type="ECO:0000256" key="2">
    <source>
        <dbReference type="ARBA" id="ARBA00004651"/>
    </source>
</evidence>